<evidence type="ECO:0000313" key="2">
    <source>
        <dbReference type="EMBL" id="RVT79985.1"/>
    </source>
</evidence>
<gene>
    <name evidence="2" type="ORF">EOD40_02405</name>
</gene>
<keyword evidence="1" id="KW-0472">Membrane</keyword>
<dbReference type="EMBL" id="SACJ01000001">
    <property type="protein sequence ID" value="RVT79985.1"/>
    <property type="molecule type" value="Genomic_DNA"/>
</dbReference>
<feature type="transmembrane region" description="Helical" evidence="1">
    <location>
        <begin position="194"/>
        <end position="212"/>
    </location>
</feature>
<organism evidence="2 3">
    <name type="scientific">Flavobacterium sufflavum</name>
    <dbReference type="NCBI Taxonomy" id="1921138"/>
    <lineage>
        <taxon>Bacteria</taxon>
        <taxon>Pseudomonadati</taxon>
        <taxon>Bacteroidota</taxon>
        <taxon>Flavobacteriia</taxon>
        <taxon>Flavobacteriales</taxon>
        <taxon>Flavobacteriaceae</taxon>
        <taxon>Flavobacterium</taxon>
    </lineage>
</organism>
<sequence>MKLRTEQIEIIDQTLVLNGMVYDDVKLELIDHIATDIENQLENKETNFEVALKIAFENWSDQLHLGNSFWINSRKAIPRMLLDRWILETKKKFFLGGIIAIVLSILITFIEKILNSSTILSSLGTILRIVFSLELVTILVFRLIIWKSERKSFSGFLFQTQTRFAVLFILFLFCFKGMPFLISSPDLKINLISNFMGMFYMVVSLFFIQIALKHFQFIQKHKVS</sequence>
<proteinExistence type="predicted"/>
<evidence type="ECO:0000313" key="3">
    <source>
        <dbReference type="Proteomes" id="UP000285211"/>
    </source>
</evidence>
<dbReference type="OrthoDB" id="1188278at2"/>
<keyword evidence="1" id="KW-1133">Transmembrane helix</keyword>
<evidence type="ECO:0000256" key="1">
    <source>
        <dbReference type="SAM" id="Phobius"/>
    </source>
</evidence>
<comment type="caution">
    <text evidence="2">The sequence shown here is derived from an EMBL/GenBank/DDBJ whole genome shotgun (WGS) entry which is preliminary data.</text>
</comment>
<feature type="transmembrane region" description="Helical" evidence="1">
    <location>
        <begin position="93"/>
        <end position="114"/>
    </location>
</feature>
<keyword evidence="1" id="KW-0812">Transmembrane</keyword>
<keyword evidence="3" id="KW-1185">Reference proteome</keyword>
<dbReference type="Proteomes" id="UP000285211">
    <property type="component" value="Unassembled WGS sequence"/>
</dbReference>
<name>A0A437L3X0_9FLAO</name>
<dbReference type="RefSeq" id="WP_128193300.1">
    <property type="nucleotide sequence ID" value="NZ_SACJ01000001.1"/>
</dbReference>
<dbReference type="AlphaFoldDB" id="A0A437L3X0"/>
<protein>
    <submittedName>
        <fullName evidence="2">Uncharacterized protein</fullName>
    </submittedName>
</protein>
<feature type="transmembrane region" description="Helical" evidence="1">
    <location>
        <begin position="126"/>
        <end position="144"/>
    </location>
</feature>
<feature type="transmembrane region" description="Helical" evidence="1">
    <location>
        <begin position="164"/>
        <end position="182"/>
    </location>
</feature>
<reference evidence="2 3" key="1">
    <citation type="submission" date="2019-01" db="EMBL/GenBank/DDBJ databases">
        <authorList>
            <person name="Chen W.-M."/>
        </authorList>
    </citation>
    <scope>NUCLEOTIDE SEQUENCE [LARGE SCALE GENOMIC DNA]</scope>
    <source>
        <strain evidence="2 3">BBQ-12</strain>
    </source>
</reference>
<accession>A0A437L3X0</accession>